<sequence length="186" mass="20755">MSKKRLYEIIYEVSRTVNSSLDPAEVLHRIAEQVTRAMNVKGCFIRLLDRSGKILKPAAYHGLSERYARKGVVEVAKSGLDREAFAGNVVQIPDAGTDARFQYGKEAAEEGLVSVLVAPMFVEGTRPIGVLRVYTGEKREFGAEDIGFLQAIADISAIAIENARMHQTLKRQMDLIKAYDYQVFED</sequence>
<dbReference type="AlphaFoldDB" id="A0A120KNF5"/>
<organism evidence="2 3">
    <name type="scientific">Desulfomicrobium orale DSM 12838</name>
    <dbReference type="NCBI Taxonomy" id="888061"/>
    <lineage>
        <taxon>Bacteria</taxon>
        <taxon>Pseudomonadati</taxon>
        <taxon>Thermodesulfobacteriota</taxon>
        <taxon>Desulfovibrionia</taxon>
        <taxon>Desulfovibrionales</taxon>
        <taxon>Desulfomicrobiaceae</taxon>
        <taxon>Desulfomicrobium</taxon>
    </lineage>
</organism>
<gene>
    <name evidence="2" type="ORF">AXF15_03725</name>
</gene>
<protein>
    <submittedName>
        <fullName evidence="2">Diguanylate phosphodiesterase</fullName>
    </submittedName>
</protein>
<dbReference type="Gene3D" id="3.30.450.40">
    <property type="match status" value="1"/>
</dbReference>
<dbReference type="KEGG" id="doa:AXF15_03725"/>
<dbReference type="Pfam" id="PF13185">
    <property type="entry name" value="GAF_2"/>
    <property type="match status" value="1"/>
</dbReference>
<dbReference type="InterPro" id="IPR003018">
    <property type="entry name" value="GAF"/>
</dbReference>
<dbReference type="SMART" id="SM00065">
    <property type="entry name" value="GAF"/>
    <property type="match status" value="1"/>
</dbReference>
<dbReference type="OrthoDB" id="9765588at2"/>
<proteinExistence type="predicted"/>
<dbReference type="STRING" id="888061.AXF15_03725"/>
<reference evidence="3" key="1">
    <citation type="submission" date="2016-02" db="EMBL/GenBank/DDBJ databases">
        <authorList>
            <person name="Holder M.E."/>
            <person name="Ajami N.J."/>
            <person name="Petrosino J.F."/>
        </authorList>
    </citation>
    <scope>NUCLEOTIDE SEQUENCE [LARGE SCALE GENOMIC DNA]</scope>
    <source>
        <strain evidence="3">DSM 12838</strain>
    </source>
</reference>
<name>A0A120KNF5_9BACT</name>
<evidence type="ECO:0000313" key="3">
    <source>
        <dbReference type="Proteomes" id="UP000063964"/>
    </source>
</evidence>
<dbReference type="InterPro" id="IPR029016">
    <property type="entry name" value="GAF-like_dom_sf"/>
</dbReference>
<dbReference type="EMBL" id="CP014230">
    <property type="protein sequence ID" value="AMD93994.1"/>
    <property type="molecule type" value="Genomic_DNA"/>
</dbReference>
<feature type="domain" description="GAF" evidence="1">
    <location>
        <begin position="22"/>
        <end position="170"/>
    </location>
</feature>
<dbReference type="RefSeq" id="WP_066608644.1">
    <property type="nucleotide sequence ID" value="NZ_CP014230.1"/>
</dbReference>
<dbReference type="Proteomes" id="UP000063964">
    <property type="component" value="Chromosome"/>
</dbReference>
<evidence type="ECO:0000259" key="1">
    <source>
        <dbReference type="SMART" id="SM00065"/>
    </source>
</evidence>
<evidence type="ECO:0000313" key="2">
    <source>
        <dbReference type="EMBL" id="AMD93994.1"/>
    </source>
</evidence>
<keyword evidence="3" id="KW-1185">Reference proteome</keyword>
<accession>A0A120KNF5</accession>
<dbReference type="SUPFAM" id="SSF55781">
    <property type="entry name" value="GAF domain-like"/>
    <property type="match status" value="1"/>
</dbReference>